<accession>A0ABQ7HZG6</accession>
<dbReference type="InterPro" id="IPR000286">
    <property type="entry name" value="HDACs"/>
</dbReference>
<dbReference type="PIRSF" id="PIRSF037913">
    <property type="entry name" value="His_deacetylse_1"/>
    <property type="match status" value="1"/>
</dbReference>
<sequence length="361" mass="40313">MKIAYIFDEEAGKFHYGEGHPMKPHRITLTHSLVKSYGLDKHMCIIKPTIYPISKWEGVIPNYHSKEYLENLDNMEESKDCPCFPGITEFCERSVSGSFTAARLLTTGQYDVAINWSGGLHHAKRKSPSGFCYTNDIVIAILELLNKYDRIIYIDIDIHHGDGVEEAFYDCDRVLTLSFHKYGDYFPGTGSIVSNGGPSARGCAVNVPLLAGADDSSYRYIFEPVVKACVDSFSPQIIVMQCGADSIGEDRIGCFNLSIHGHGECVRFVRSLGLPMLVLGGGGYNAKNVCKAWANETAIMAGIEIPNEIPIDNPYYEYFKPDCILHPDLRVKYENLNTKEYLDVVKGYVFESLGILKRGET</sequence>
<dbReference type="Gene3D" id="3.40.800.20">
    <property type="entry name" value="Histone deacetylase domain"/>
    <property type="match status" value="1"/>
</dbReference>
<dbReference type="EC" id="3.5.1.98" evidence="2"/>
<gene>
    <name evidence="6" type="primary">hdac3</name>
    <name evidence="6" type="ORF">TCON_1220</name>
</gene>
<comment type="caution">
    <text evidence="6">The sequence shown here is derived from an EMBL/GenBank/DDBJ whole genome shotgun (WGS) entry which is preliminary data.</text>
</comment>
<proteinExistence type="inferred from homology"/>
<organism evidence="6 7">
    <name type="scientific">Astathelohania contejeani</name>
    <dbReference type="NCBI Taxonomy" id="164912"/>
    <lineage>
        <taxon>Eukaryota</taxon>
        <taxon>Fungi</taxon>
        <taxon>Fungi incertae sedis</taxon>
        <taxon>Microsporidia</taxon>
        <taxon>Astathelohaniidae</taxon>
        <taxon>Astathelohania</taxon>
    </lineage>
</organism>
<dbReference type="InterPro" id="IPR037138">
    <property type="entry name" value="His_deacetylse_dom_sf"/>
</dbReference>
<reference evidence="6 7" key="1">
    <citation type="submission" date="2019-01" db="EMBL/GenBank/DDBJ databases">
        <title>Genomes sequencing and comparative genomics of infectious freshwater microsporidia, Cucumispora dikerogammari and Thelohania contejeani.</title>
        <authorList>
            <person name="Cormier A."/>
            <person name="Giraud I."/>
            <person name="Wattier R."/>
            <person name="Teixeira M."/>
            <person name="Grandjean F."/>
            <person name="Rigaud T."/>
            <person name="Cordaux R."/>
        </authorList>
    </citation>
    <scope>NUCLEOTIDE SEQUENCE [LARGE SCALE GENOMIC DNA]</scope>
    <source>
        <strain evidence="6">T1</strain>
        <tissue evidence="6">Spores</tissue>
    </source>
</reference>
<evidence type="ECO:0000256" key="1">
    <source>
        <dbReference type="ARBA" id="ARBA00006457"/>
    </source>
</evidence>
<keyword evidence="4" id="KW-0156">Chromatin regulator</keyword>
<dbReference type="InterPro" id="IPR003084">
    <property type="entry name" value="HDAC_I/II"/>
</dbReference>
<dbReference type="Pfam" id="PF00850">
    <property type="entry name" value="Hist_deacetyl"/>
    <property type="match status" value="1"/>
</dbReference>
<dbReference type="InterPro" id="IPR023801">
    <property type="entry name" value="His_deacetylse_dom"/>
</dbReference>
<evidence type="ECO:0000313" key="7">
    <source>
        <dbReference type="Proteomes" id="UP001516464"/>
    </source>
</evidence>
<evidence type="ECO:0000256" key="4">
    <source>
        <dbReference type="ARBA" id="ARBA00022853"/>
    </source>
</evidence>
<dbReference type="EMBL" id="SBIQ01000073">
    <property type="protein sequence ID" value="KAF7683569.1"/>
    <property type="molecule type" value="Genomic_DNA"/>
</dbReference>
<evidence type="ECO:0000259" key="5">
    <source>
        <dbReference type="Pfam" id="PF00850"/>
    </source>
</evidence>
<evidence type="ECO:0000313" key="6">
    <source>
        <dbReference type="EMBL" id="KAF7683569.1"/>
    </source>
</evidence>
<dbReference type="PANTHER" id="PTHR10625:SF10">
    <property type="entry name" value="HISTONE DEACETYLASE HDAC1"/>
    <property type="match status" value="1"/>
</dbReference>
<name>A0ABQ7HZG6_9MICR</name>
<dbReference type="PRINTS" id="PR01270">
    <property type="entry name" value="HDASUPER"/>
</dbReference>
<dbReference type="Proteomes" id="UP001516464">
    <property type="component" value="Unassembled WGS sequence"/>
</dbReference>
<protein>
    <recommendedName>
        <fullName evidence="2">histone deacetylase</fullName>
        <ecNumber evidence="2">3.5.1.98</ecNumber>
    </recommendedName>
</protein>
<dbReference type="SUPFAM" id="SSF52768">
    <property type="entry name" value="Arginase/deacetylase"/>
    <property type="match status" value="1"/>
</dbReference>
<feature type="domain" description="Histone deacetylase" evidence="5">
    <location>
        <begin position="20"/>
        <end position="299"/>
    </location>
</feature>
<evidence type="ECO:0000256" key="2">
    <source>
        <dbReference type="ARBA" id="ARBA00012111"/>
    </source>
</evidence>
<dbReference type="PRINTS" id="PR01271">
    <property type="entry name" value="HISDACETLASE"/>
</dbReference>
<keyword evidence="3" id="KW-0378">Hydrolase</keyword>
<dbReference type="PANTHER" id="PTHR10625">
    <property type="entry name" value="HISTONE DEACETYLASE HDAC1-RELATED"/>
    <property type="match status" value="1"/>
</dbReference>
<dbReference type="InterPro" id="IPR023696">
    <property type="entry name" value="Ureohydrolase_dom_sf"/>
</dbReference>
<keyword evidence="7" id="KW-1185">Reference proteome</keyword>
<comment type="similarity">
    <text evidence="1">Belongs to the histone deacetylase family. HD type 1 subfamily.</text>
</comment>
<evidence type="ECO:0000256" key="3">
    <source>
        <dbReference type="ARBA" id="ARBA00022801"/>
    </source>
</evidence>